<dbReference type="EMBL" id="CP027433">
    <property type="protein sequence ID" value="AVL99838.1"/>
    <property type="molecule type" value="Genomic_DNA"/>
</dbReference>
<dbReference type="AlphaFoldDB" id="A0A2S0KDT2"/>
<keyword evidence="4" id="KW-1185">Reference proteome</keyword>
<dbReference type="Proteomes" id="UP000239814">
    <property type="component" value="Chromosome"/>
</dbReference>
<keyword evidence="2" id="KW-0472">Membrane</keyword>
<organism evidence="3 4">
    <name type="scientific">Gordonia iterans</name>
    <dbReference type="NCBI Taxonomy" id="1004901"/>
    <lineage>
        <taxon>Bacteria</taxon>
        <taxon>Bacillati</taxon>
        <taxon>Actinomycetota</taxon>
        <taxon>Actinomycetes</taxon>
        <taxon>Mycobacteriales</taxon>
        <taxon>Gordoniaceae</taxon>
        <taxon>Gordonia</taxon>
    </lineage>
</organism>
<gene>
    <name evidence="3" type="ORF">C6V83_05630</name>
</gene>
<feature type="compositionally biased region" description="Low complexity" evidence="1">
    <location>
        <begin position="1"/>
        <end position="14"/>
    </location>
</feature>
<feature type="compositionally biased region" description="Basic and acidic residues" evidence="1">
    <location>
        <begin position="21"/>
        <end position="32"/>
    </location>
</feature>
<dbReference type="KEGG" id="git:C6V83_05630"/>
<dbReference type="RefSeq" id="WP_105941570.1">
    <property type="nucleotide sequence ID" value="NZ_CP027433.1"/>
</dbReference>
<evidence type="ECO:0000256" key="1">
    <source>
        <dbReference type="SAM" id="MobiDB-lite"/>
    </source>
</evidence>
<proteinExistence type="predicted"/>
<accession>A0A2S0KDT2</accession>
<reference evidence="3 4" key="1">
    <citation type="submission" date="2018-03" db="EMBL/GenBank/DDBJ databases">
        <title>Characteristics and genome of n-alkane degrading marine bacteria Gordonia iterans isolated from crude oil contaminated in Tae-an, South Korea.</title>
        <authorList>
            <person name="Lee S.-S."/>
            <person name="Kim H."/>
        </authorList>
    </citation>
    <scope>NUCLEOTIDE SEQUENCE [LARGE SCALE GENOMIC DNA]</scope>
    <source>
        <strain evidence="3 4">Co17</strain>
    </source>
</reference>
<protein>
    <submittedName>
        <fullName evidence="3">Uncharacterized protein</fullName>
    </submittedName>
</protein>
<keyword evidence="2" id="KW-1133">Transmembrane helix</keyword>
<keyword evidence="2" id="KW-0812">Transmembrane</keyword>
<feature type="transmembrane region" description="Helical" evidence="2">
    <location>
        <begin position="39"/>
        <end position="62"/>
    </location>
</feature>
<evidence type="ECO:0000313" key="3">
    <source>
        <dbReference type="EMBL" id="AVL99838.1"/>
    </source>
</evidence>
<feature type="region of interest" description="Disordered" evidence="1">
    <location>
        <begin position="1"/>
        <end position="32"/>
    </location>
</feature>
<evidence type="ECO:0000313" key="4">
    <source>
        <dbReference type="Proteomes" id="UP000239814"/>
    </source>
</evidence>
<dbReference type="OrthoDB" id="4381663at2"/>
<sequence>MESAGGADPETTTAETDEGKDEGKKEERRSRLSDSSVTFSMRSLLIGGLITALIAALVVFVVRDVSARSDLRALETDQADRATAERIAGEYAVDAATLDYDDLTPWVSAMRKGVSPELSRKYEVIGQAMEQILTPLRMKTTAELVTANTEDVAGEVYRVVPSSMSTPRPCRTRPAGAPWPCTPWSSIVTRIG</sequence>
<evidence type="ECO:0000256" key="2">
    <source>
        <dbReference type="SAM" id="Phobius"/>
    </source>
</evidence>
<name>A0A2S0KDT2_9ACTN</name>